<dbReference type="Gene3D" id="1.10.510.10">
    <property type="entry name" value="Transferase(Phosphotransferase) domain 1"/>
    <property type="match status" value="1"/>
</dbReference>
<feature type="region of interest" description="Disordered" evidence="1">
    <location>
        <begin position="1"/>
        <end position="58"/>
    </location>
</feature>
<gene>
    <name evidence="3" type="ORF">LWI28_019883</name>
</gene>
<dbReference type="InterPro" id="IPR000719">
    <property type="entry name" value="Prot_kinase_dom"/>
</dbReference>
<dbReference type="PANTHER" id="PTHR46863">
    <property type="entry name" value="OS09G0572100 PROTEIN"/>
    <property type="match status" value="1"/>
</dbReference>
<feature type="compositionally biased region" description="Polar residues" evidence="1">
    <location>
        <begin position="32"/>
        <end position="45"/>
    </location>
</feature>
<protein>
    <recommendedName>
        <fullName evidence="2">Protein kinase domain-containing protein</fullName>
    </recommendedName>
</protein>
<organism evidence="3 4">
    <name type="scientific">Acer negundo</name>
    <name type="common">Box elder</name>
    <dbReference type="NCBI Taxonomy" id="4023"/>
    <lineage>
        <taxon>Eukaryota</taxon>
        <taxon>Viridiplantae</taxon>
        <taxon>Streptophyta</taxon>
        <taxon>Embryophyta</taxon>
        <taxon>Tracheophyta</taxon>
        <taxon>Spermatophyta</taxon>
        <taxon>Magnoliopsida</taxon>
        <taxon>eudicotyledons</taxon>
        <taxon>Gunneridae</taxon>
        <taxon>Pentapetalae</taxon>
        <taxon>rosids</taxon>
        <taxon>malvids</taxon>
        <taxon>Sapindales</taxon>
        <taxon>Sapindaceae</taxon>
        <taxon>Hippocastanoideae</taxon>
        <taxon>Acereae</taxon>
        <taxon>Acer</taxon>
    </lineage>
</organism>
<dbReference type="GO" id="GO:0004672">
    <property type="term" value="F:protein kinase activity"/>
    <property type="evidence" value="ECO:0007669"/>
    <property type="project" value="InterPro"/>
</dbReference>
<dbReference type="AlphaFoldDB" id="A0AAD5P2J0"/>
<dbReference type="SUPFAM" id="SSF56112">
    <property type="entry name" value="Protein kinase-like (PK-like)"/>
    <property type="match status" value="1"/>
</dbReference>
<evidence type="ECO:0000256" key="1">
    <source>
        <dbReference type="SAM" id="MobiDB-lite"/>
    </source>
</evidence>
<accession>A0AAD5P2J0</accession>
<dbReference type="InterPro" id="IPR001245">
    <property type="entry name" value="Ser-Thr/Tyr_kinase_cat_dom"/>
</dbReference>
<feature type="domain" description="Protein kinase" evidence="2">
    <location>
        <begin position="83"/>
        <end position="426"/>
    </location>
</feature>
<sequence length="448" mass="50448">MSTNASEPVSTRPTQSPRTRRTQPTHHDPNLSFPSTSTSGNYTLPSTSDSYTKASSSSASVSSRTSLSSLRNTISENPHIYSFSEIRSATNNFLLKKYSSSSTNCWRCNLRGRDVMIFQRKFRRKPETYNLRERLSVICRSHHNSIIKLLGASISDDYIYLVYESINGANLSDCLRNSKNPDFTVLSTWMSRIQIATDLAHGLDYIHNNTGLNLNLVHNHIKSSSIVVTEPSFNAKICHFGTAQLCGETDDDDDDHDHERIRQVSSFKRESEIAEIVEEEDEQQPIPTSLTRSSSRKMQFEGVRGYMSPEFQATGVPTQKSDVYSLGVVMLELISGEEPLKYKLDKSRGEFARTSVIDAARSALDGWEEGGGGGRLRKFVDRRLKDSFPVDLAMKVTRVAMECVDEDPEKRPDMERVSRKISKLYLESKNWVDTMKIPAGISFSLGPR</sequence>
<dbReference type="Proteomes" id="UP001064489">
    <property type="component" value="Chromosome 1"/>
</dbReference>
<dbReference type="Pfam" id="PF00069">
    <property type="entry name" value="Pkinase"/>
    <property type="match status" value="1"/>
</dbReference>
<dbReference type="PANTHER" id="PTHR46863:SF1">
    <property type="entry name" value="PROTEIN KINASE SUPERFAMILY PROTEIN"/>
    <property type="match status" value="1"/>
</dbReference>
<evidence type="ECO:0000259" key="2">
    <source>
        <dbReference type="PROSITE" id="PS50011"/>
    </source>
</evidence>
<reference evidence="3" key="2">
    <citation type="submission" date="2023-02" db="EMBL/GenBank/DDBJ databases">
        <authorList>
            <person name="Swenson N.G."/>
            <person name="Wegrzyn J.L."/>
            <person name="Mcevoy S.L."/>
        </authorList>
    </citation>
    <scope>NUCLEOTIDE SEQUENCE</scope>
    <source>
        <strain evidence="3">91603</strain>
        <tissue evidence="3">Leaf</tissue>
    </source>
</reference>
<name>A0AAD5P2J0_ACENE</name>
<evidence type="ECO:0000313" key="3">
    <source>
        <dbReference type="EMBL" id="KAI9195972.1"/>
    </source>
</evidence>
<proteinExistence type="predicted"/>
<feature type="compositionally biased region" description="Low complexity" evidence="1">
    <location>
        <begin position="46"/>
        <end position="58"/>
    </location>
</feature>
<dbReference type="EMBL" id="JAJSOW010000003">
    <property type="protein sequence ID" value="KAI9195972.1"/>
    <property type="molecule type" value="Genomic_DNA"/>
</dbReference>
<dbReference type="Pfam" id="PF07714">
    <property type="entry name" value="PK_Tyr_Ser-Thr"/>
    <property type="match status" value="1"/>
</dbReference>
<dbReference type="GO" id="GO:0005524">
    <property type="term" value="F:ATP binding"/>
    <property type="evidence" value="ECO:0007669"/>
    <property type="project" value="InterPro"/>
</dbReference>
<dbReference type="PROSITE" id="PS50011">
    <property type="entry name" value="PROTEIN_KINASE_DOM"/>
    <property type="match status" value="1"/>
</dbReference>
<dbReference type="InterPro" id="IPR011009">
    <property type="entry name" value="Kinase-like_dom_sf"/>
</dbReference>
<keyword evidence="4" id="KW-1185">Reference proteome</keyword>
<comment type="caution">
    <text evidence="3">The sequence shown here is derived from an EMBL/GenBank/DDBJ whole genome shotgun (WGS) entry which is preliminary data.</text>
</comment>
<reference evidence="3" key="1">
    <citation type="journal article" date="2022" name="Plant J.">
        <title>Strategies of tolerance reflected in two North American maple genomes.</title>
        <authorList>
            <person name="McEvoy S.L."/>
            <person name="Sezen U.U."/>
            <person name="Trouern-Trend A."/>
            <person name="McMahon S.M."/>
            <person name="Schaberg P.G."/>
            <person name="Yang J."/>
            <person name="Wegrzyn J.L."/>
            <person name="Swenson N.G."/>
        </authorList>
    </citation>
    <scope>NUCLEOTIDE SEQUENCE</scope>
    <source>
        <strain evidence="3">91603</strain>
    </source>
</reference>
<dbReference type="Gene3D" id="3.30.200.20">
    <property type="entry name" value="Phosphorylase Kinase, domain 1"/>
    <property type="match status" value="1"/>
</dbReference>
<evidence type="ECO:0000313" key="4">
    <source>
        <dbReference type="Proteomes" id="UP001064489"/>
    </source>
</evidence>